<dbReference type="RefSeq" id="WP_265725421.1">
    <property type="nucleotide sequence ID" value="NZ_JAOSLC020000003.1"/>
</dbReference>
<accession>A0ABT5S9P9</accession>
<name>A0ABT5S9P9_9FLAO</name>
<feature type="compositionally biased region" description="Basic and acidic residues" evidence="1">
    <location>
        <begin position="178"/>
        <end position="192"/>
    </location>
</feature>
<gene>
    <name evidence="2" type="ORF">N5A56_010540</name>
</gene>
<reference evidence="2" key="1">
    <citation type="submission" date="2023-02" db="EMBL/GenBank/DDBJ databases">
        <title>Polaribacter ponticola sp. nov., isolated from seawater.</title>
        <authorList>
            <person name="Baek J.H."/>
            <person name="Kim J.M."/>
            <person name="Choi D.G."/>
            <person name="Jeon C.O."/>
        </authorList>
    </citation>
    <scope>NUCLEOTIDE SEQUENCE</scope>
    <source>
        <strain evidence="2">MSW5</strain>
    </source>
</reference>
<evidence type="ECO:0000256" key="1">
    <source>
        <dbReference type="SAM" id="MobiDB-lite"/>
    </source>
</evidence>
<evidence type="ECO:0000313" key="3">
    <source>
        <dbReference type="Proteomes" id="UP001151478"/>
    </source>
</evidence>
<evidence type="ECO:0000313" key="2">
    <source>
        <dbReference type="EMBL" id="MDD7914825.1"/>
    </source>
</evidence>
<comment type="caution">
    <text evidence="2">The sequence shown here is derived from an EMBL/GenBank/DDBJ whole genome shotgun (WGS) entry which is preliminary data.</text>
</comment>
<dbReference type="EMBL" id="JAOSLC020000003">
    <property type="protein sequence ID" value="MDD7914825.1"/>
    <property type="molecule type" value="Genomic_DNA"/>
</dbReference>
<sequence length="204" mass="23574">MNSKWYSCTFFLILFILFGAFQEKGSTPNQEIVLEFVNTNINKQEIKNTISDVKEKLLKVGVENILIIETKEGKLKISYFCTLNVDKVKQALEKEDLLSYNNQKENKDNKSSSNKYKIDIHQLNNGTFISSLDDTFIFEIKYNSDRFSTKNLTASLKNLEINGVNKLHKTAFRISRNDPFTKDHTSYKEPEVRAGPNSHFTKNN</sequence>
<dbReference type="Proteomes" id="UP001151478">
    <property type="component" value="Unassembled WGS sequence"/>
</dbReference>
<feature type="region of interest" description="Disordered" evidence="1">
    <location>
        <begin position="178"/>
        <end position="204"/>
    </location>
</feature>
<keyword evidence="3" id="KW-1185">Reference proteome</keyword>
<organism evidence="2 3">
    <name type="scientific">Polaribacter ponticola</name>
    <dbReference type="NCBI Taxonomy" id="2978475"/>
    <lineage>
        <taxon>Bacteria</taxon>
        <taxon>Pseudomonadati</taxon>
        <taxon>Bacteroidota</taxon>
        <taxon>Flavobacteriia</taxon>
        <taxon>Flavobacteriales</taxon>
        <taxon>Flavobacteriaceae</taxon>
    </lineage>
</organism>
<protein>
    <submittedName>
        <fullName evidence="2">Uncharacterized protein</fullName>
    </submittedName>
</protein>
<proteinExistence type="predicted"/>